<organism evidence="1 2">
    <name type="scientific">Xylaria bambusicola</name>
    <dbReference type="NCBI Taxonomy" id="326684"/>
    <lineage>
        <taxon>Eukaryota</taxon>
        <taxon>Fungi</taxon>
        <taxon>Dikarya</taxon>
        <taxon>Ascomycota</taxon>
        <taxon>Pezizomycotina</taxon>
        <taxon>Sordariomycetes</taxon>
        <taxon>Xylariomycetidae</taxon>
        <taxon>Xylariales</taxon>
        <taxon>Xylariaceae</taxon>
        <taxon>Xylaria</taxon>
    </lineage>
</organism>
<reference evidence="1 2" key="1">
    <citation type="submission" date="2023-10" db="EMBL/GenBank/DDBJ databases">
        <title>Draft genome sequence of Xylaria bambusicola isolate GMP-LS, the root and basal stem rot pathogen of sugarcane in Indonesia.</title>
        <authorList>
            <person name="Selvaraj P."/>
            <person name="Muralishankar V."/>
            <person name="Muruganantham S."/>
            <person name="Sp S."/>
            <person name="Haryani S."/>
            <person name="Lau K.J.X."/>
            <person name="Naqvi N.I."/>
        </authorList>
    </citation>
    <scope>NUCLEOTIDE SEQUENCE [LARGE SCALE GENOMIC DNA]</scope>
    <source>
        <strain evidence="1">GMP-LS</strain>
    </source>
</reference>
<name>A0AAN7UVL1_9PEZI</name>
<gene>
    <name evidence="1" type="ORF">RRF57_010821</name>
</gene>
<proteinExistence type="predicted"/>
<dbReference type="AlphaFoldDB" id="A0AAN7UVL1"/>
<evidence type="ECO:0000313" key="2">
    <source>
        <dbReference type="Proteomes" id="UP001305414"/>
    </source>
</evidence>
<evidence type="ECO:0000313" key="1">
    <source>
        <dbReference type="EMBL" id="KAK5635109.1"/>
    </source>
</evidence>
<sequence>MAIRRSKGCQTVVLKVERAETRELFAVLECDDLVVFQVQFGQTLHLRTIEIDMCYHITSSA</sequence>
<comment type="caution">
    <text evidence="1">The sequence shown here is derived from an EMBL/GenBank/DDBJ whole genome shotgun (WGS) entry which is preliminary data.</text>
</comment>
<accession>A0AAN7UVL1</accession>
<dbReference type="EMBL" id="JAWHQM010000048">
    <property type="protein sequence ID" value="KAK5635109.1"/>
    <property type="molecule type" value="Genomic_DNA"/>
</dbReference>
<dbReference type="Proteomes" id="UP001305414">
    <property type="component" value="Unassembled WGS sequence"/>
</dbReference>
<protein>
    <submittedName>
        <fullName evidence="1">Uncharacterized protein</fullName>
    </submittedName>
</protein>
<keyword evidence="2" id="KW-1185">Reference proteome</keyword>